<keyword evidence="2" id="KW-0472">Membrane</keyword>
<feature type="transmembrane region" description="Helical" evidence="2">
    <location>
        <begin position="69"/>
        <end position="91"/>
    </location>
</feature>
<feature type="transmembrane region" description="Helical" evidence="2">
    <location>
        <begin position="26"/>
        <end position="49"/>
    </location>
</feature>
<proteinExistence type="predicted"/>
<evidence type="ECO:0000256" key="1">
    <source>
        <dbReference type="SAM" id="MobiDB-lite"/>
    </source>
</evidence>
<evidence type="ECO:0000313" key="3">
    <source>
        <dbReference type="EMBL" id="GCD40266.1"/>
    </source>
</evidence>
<dbReference type="RefSeq" id="WP_125048998.1">
    <property type="nucleotide sequence ID" value="NZ_BHZC01000001.1"/>
</dbReference>
<dbReference type="AlphaFoldDB" id="A0A7U9L613"/>
<comment type="caution">
    <text evidence="3">The sequence shown here is derived from an EMBL/GenBank/DDBJ whole genome shotgun (WGS) entry which is preliminary data.</text>
</comment>
<keyword evidence="2" id="KW-0812">Transmembrane</keyword>
<organism evidence="3 4">
    <name type="scientific">Streptomyces chrestomyceticus JCM 4735</name>
    <dbReference type="NCBI Taxonomy" id="1306181"/>
    <lineage>
        <taxon>Bacteria</taxon>
        <taxon>Bacillati</taxon>
        <taxon>Actinomycetota</taxon>
        <taxon>Actinomycetes</taxon>
        <taxon>Kitasatosporales</taxon>
        <taxon>Streptomycetaceae</taxon>
        <taxon>Streptomyces</taxon>
    </lineage>
</organism>
<evidence type="ECO:0000256" key="2">
    <source>
        <dbReference type="SAM" id="Phobius"/>
    </source>
</evidence>
<sequence length="203" mass="21769">MSAFITSHPGDTAAEIPPPPRWAVRAAYASALSATVGFIPIHAIWALGIPLWADERTFPDWYAAGGGPYLFVLSGLALLAGLLALSLVRPWGLTFPNWSLFLAGRSVPRRTLTGTAFAVSAFLLGYTVWAAARTISDFDNDGIFSPWIVVYGIPQFLVWGIGLSIAAHSYHHRTSLGYRIPPEGTEASPQAKGCHGHRPTDGA</sequence>
<keyword evidence="2" id="KW-1133">Transmembrane helix</keyword>
<dbReference type="OrthoDB" id="4207230at2"/>
<accession>A0A7U9L613</accession>
<gene>
    <name evidence="3" type="ORF">OEIGOIKO_08123</name>
</gene>
<reference evidence="3 4" key="1">
    <citation type="submission" date="2018-11" db="EMBL/GenBank/DDBJ databases">
        <title>Whole genome sequence of Streptomyces chrestomyceticus NBRC 13444(T).</title>
        <authorList>
            <person name="Komaki H."/>
            <person name="Tamura T."/>
        </authorList>
    </citation>
    <scope>NUCLEOTIDE SEQUENCE [LARGE SCALE GENOMIC DNA]</scope>
    <source>
        <strain evidence="3 4">NBRC 13444</strain>
    </source>
</reference>
<dbReference type="GeneID" id="95626736"/>
<protein>
    <submittedName>
        <fullName evidence="3">Uncharacterized protein</fullName>
    </submittedName>
</protein>
<feature type="region of interest" description="Disordered" evidence="1">
    <location>
        <begin position="181"/>
        <end position="203"/>
    </location>
</feature>
<dbReference type="Proteomes" id="UP000287830">
    <property type="component" value="Unassembled WGS sequence"/>
</dbReference>
<name>A0A7U9L613_9ACTN</name>
<feature type="transmembrane region" description="Helical" evidence="2">
    <location>
        <begin position="144"/>
        <end position="166"/>
    </location>
</feature>
<feature type="transmembrane region" description="Helical" evidence="2">
    <location>
        <begin position="112"/>
        <end position="132"/>
    </location>
</feature>
<dbReference type="EMBL" id="BHZC01000001">
    <property type="protein sequence ID" value="GCD40266.1"/>
    <property type="molecule type" value="Genomic_DNA"/>
</dbReference>
<evidence type="ECO:0000313" key="4">
    <source>
        <dbReference type="Proteomes" id="UP000287830"/>
    </source>
</evidence>